<dbReference type="Proteomes" id="UP000183859">
    <property type="component" value="Chromosome"/>
</dbReference>
<name>A0A1L3I534_9RHOB</name>
<dbReference type="OrthoDB" id="7666965at2"/>
<dbReference type="GO" id="GO:0035438">
    <property type="term" value="F:cyclic-di-GMP binding"/>
    <property type="evidence" value="ECO:0007669"/>
    <property type="project" value="InterPro"/>
</dbReference>
<protein>
    <submittedName>
        <fullName evidence="3">Bacterial type IV pilus assembly (PilZ) protein-like protein</fullName>
    </submittedName>
</protein>
<dbReference type="STRING" id="1844006.PhaeoP97_01802"/>
<gene>
    <name evidence="3" type="ORF">PhaeoP97_01802</name>
</gene>
<evidence type="ECO:0000256" key="1">
    <source>
        <dbReference type="SAM" id="Phobius"/>
    </source>
</evidence>
<evidence type="ECO:0000313" key="3">
    <source>
        <dbReference type="EMBL" id="APG47215.1"/>
    </source>
</evidence>
<dbReference type="KEGG" id="php:PhaeoP97_01802"/>
<dbReference type="Pfam" id="PF07238">
    <property type="entry name" value="PilZ"/>
    <property type="match status" value="1"/>
</dbReference>
<keyword evidence="1" id="KW-0472">Membrane</keyword>
<dbReference type="AlphaFoldDB" id="A0A1L3I534"/>
<evidence type="ECO:0000313" key="4">
    <source>
        <dbReference type="Proteomes" id="UP000183859"/>
    </source>
</evidence>
<feature type="transmembrane region" description="Helical" evidence="1">
    <location>
        <begin position="190"/>
        <end position="210"/>
    </location>
</feature>
<dbReference type="InterPro" id="IPR009875">
    <property type="entry name" value="PilZ_domain"/>
</dbReference>
<keyword evidence="1" id="KW-1133">Transmembrane helix</keyword>
<organism evidence="3 4">
    <name type="scientific">Phaeobacter porticola</name>
    <dbReference type="NCBI Taxonomy" id="1844006"/>
    <lineage>
        <taxon>Bacteria</taxon>
        <taxon>Pseudomonadati</taxon>
        <taxon>Pseudomonadota</taxon>
        <taxon>Alphaproteobacteria</taxon>
        <taxon>Rhodobacterales</taxon>
        <taxon>Roseobacteraceae</taxon>
        <taxon>Phaeobacter</taxon>
    </lineage>
</organism>
<accession>A0A1L3I534</accession>
<feature type="domain" description="PilZ" evidence="2">
    <location>
        <begin position="218"/>
        <end position="308"/>
    </location>
</feature>
<reference evidence="4" key="1">
    <citation type="submission" date="2016-07" db="EMBL/GenBank/DDBJ databases">
        <title>Phaeobacter portensis sp. nov., a tropodithietic acid producing bacterium isolated from a German harbor.</title>
        <authorList>
            <person name="Freese H.M."/>
            <person name="Bunk B."/>
            <person name="Breider S."/>
            <person name="Brinkhoff T."/>
        </authorList>
    </citation>
    <scope>NUCLEOTIDE SEQUENCE [LARGE SCALE GENOMIC DNA]</scope>
    <source>
        <strain evidence="4">P97</strain>
    </source>
</reference>
<sequence length="325" mass="36573">MVHFGFVIYHPPRRAFDLRRSRRTAHRRPSRIRRLLPAFLLVLVGFVLDAAPVAARDCRIFNQLMTLTLASEELHEYLRTGSNSAAIARMERFLSNTSKTELSRGMKQQGLHDLYKATETLMAQQRTLLNMLAIRDRRGAERTSIKLFARETVAAYRRDLARMPCRRSHNSGLNEGEMGALKALGHISSATAAAGSLGLVAIGALCFIIYERRMTILRRRRKRYSCNLDCTLRCNNEEAEATLLDISQEGAKIKSVMACSVGDVIALDLPDGAPKIDLGSRVQWSNANYFGVNFKEKLPREAVKDLTSYRRRGAAPPRPLRTSRA</sequence>
<dbReference type="Gene3D" id="2.40.10.220">
    <property type="entry name" value="predicted glycosyltransferase like domains"/>
    <property type="match status" value="1"/>
</dbReference>
<dbReference type="SUPFAM" id="SSF141371">
    <property type="entry name" value="PilZ domain-like"/>
    <property type="match status" value="1"/>
</dbReference>
<evidence type="ECO:0000259" key="2">
    <source>
        <dbReference type="Pfam" id="PF07238"/>
    </source>
</evidence>
<proteinExistence type="predicted"/>
<keyword evidence="4" id="KW-1185">Reference proteome</keyword>
<dbReference type="EMBL" id="CP016364">
    <property type="protein sequence ID" value="APG47215.1"/>
    <property type="molecule type" value="Genomic_DNA"/>
</dbReference>
<keyword evidence="1" id="KW-0812">Transmembrane</keyword>